<protein>
    <submittedName>
        <fullName evidence="2">Uncharacterized protein</fullName>
    </submittedName>
</protein>
<dbReference type="HOGENOM" id="CLU_1806802_0_0_1"/>
<reference evidence="2 3" key="1">
    <citation type="submission" date="2014-06" db="EMBL/GenBank/DDBJ databases">
        <authorList>
            <consortium name="DOE Joint Genome Institute"/>
            <person name="Kuo A."/>
            <person name="Kohler A."/>
            <person name="Nagy L.G."/>
            <person name="Floudas D."/>
            <person name="Copeland A."/>
            <person name="Barry K.W."/>
            <person name="Cichocki N."/>
            <person name="Veneault-Fourrey C."/>
            <person name="LaButti K."/>
            <person name="Lindquist E.A."/>
            <person name="Lipzen A."/>
            <person name="Lundell T."/>
            <person name="Morin E."/>
            <person name="Murat C."/>
            <person name="Sun H."/>
            <person name="Tunlid A."/>
            <person name="Henrissat B."/>
            <person name="Grigoriev I.V."/>
            <person name="Hibbett D.S."/>
            <person name="Martin F."/>
            <person name="Nordberg H.P."/>
            <person name="Cantor M.N."/>
            <person name="Hua S.X."/>
        </authorList>
    </citation>
    <scope>NUCLEOTIDE SEQUENCE [LARGE SCALE GENOMIC DNA]</scope>
    <source>
        <strain evidence="2 3">ATCC 200175</strain>
    </source>
</reference>
<accession>A0A0C9TRP7</accession>
<evidence type="ECO:0000313" key="2">
    <source>
        <dbReference type="EMBL" id="KIJ13083.1"/>
    </source>
</evidence>
<feature type="region of interest" description="Disordered" evidence="1">
    <location>
        <begin position="1"/>
        <end position="72"/>
    </location>
</feature>
<sequence>MPLRNDSTSKSSHAPSLSSTPKELTAKDKGKQKEIDPNAAPAEDSVRAAIPTPVPKPAASATHTKHKISHRVKRIRQVIMRRRDGSSASEYDRLEVVDVAYGHMDDLVATCEDYPDDNEGTLCRAIFDFICYCGRGRYVENPE</sequence>
<dbReference type="Proteomes" id="UP000053647">
    <property type="component" value="Unassembled WGS sequence"/>
</dbReference>
<name>A0A0C9TRP7_PAXIN</name>
<evidence type="ECO:0000256" key="1">
    <source>
        <dbReference type="SAM" id="MobiDB-lite"/>
    </source>
</evidence>
<evidence type="ECO:0000313" key="3">
    <source>
        <dbReference type="Proteomes" id="UP000053647"/>
    </source>
</evidence>
<feature type="compositionally biased region" description="Basic residues" evidence="1">
    <location>
        <begin position="63"/>
        <end position="72"/>
    </location>
</feature>
<feature type="compositionally biased region" description="Polar residues" evidence="1">
    <location>
        <begin position="1"/>
        <end position="22"/>
    </location>
</feature>
<organism evidence="2 3">
    <name type="scientific">Paxillus involutus ATCC 200175</name>
    <dbReference type="NCBI Taxonomy" id="664439"/>
    <lineage>
        <taxon>Eukaryota</taxon>
        <taxon>Fungi</taxon>
        <taxon>Dikarya</taxon>
        <taxon>Basidiomycota</taxon>
        <taxon>Agaricomycotina</taxon>
        <taxon>Agaricomycetes</taxon>
        <taxon>Agaricomycetidae</taxon>
        <taxon>Boletales</taxon>
        <taxon>Paxilineae</taxon>
        <taxon>Paxillaceae</taxon>
        <taxon>Paxillus</taxon>
    </lineage>
</organism>
<dbReference type="EMBL" id="KN819356">
    <property type="protein sequence ID" value="KIJ13083.1"/>
    <property type="molecule type" value="Genomic_DNA"/>
</dbReference>
<reference evidence="3" key="2">
    <citation type="submission" date="2015-01" db="EMBL/GenBank/DDBJ databases">
        <title>Evolutionary Origins and Diversification of the Mycorrhizal Mutualists.</title>
        <authorList>
            <consortium name="DOE Joint Genome Institute"/>
            <consortium name="Mycorrhizal Genomics Consortium"/>
            <person name="Kohler A."/>
            <person name="Kuo A."/>
            <person name="Nagy L.G."/>
            <person name="Floudas D."/>
            <person name="Copeland A."/>
            <person name="Barry K.W."/>
            <person name="Cichocki N."/>
            <person name="Veneault-Fourrey C."/>
            <person name="LaButti K."/>
            <person name="Lindquist E.A."/>
            <person name="Lipzen A."/>
            <person name="Lundell T."/>
            <person name="Morin E."/>
            <person name="Murat C."/>
            <person name="Riley R."/>
            <person name="Ohm R."/>
            <person name="Sun H."/>
            <person name="Tunlid A."/>
            <person name="Henrissat B."/>
            <person name="Grigoriev I.V."/>
            <person name="Hibbett D.S."/>
            <person name="Martin F."/>
        </authorList>
    </citation>
    <scope>NUCLEOTIDE SEQUENCE [LARGE SCALE GENOMIC DNA]</scope>
    <source>
        <strain evidence="3">ATCC 200175</strain>
    </source>
</reference>
<gene>
    <name evidence="2" type="ORF">PAXINDRAFT_100895</name>
</gene>
<proteinExistence type="predicted"/>
<dbReference type="AlphaFoldDB" id="A0A0C9TRP7"/>
<dbReference type="OrthoDB" id="2712411at2759"/>
<feature type="compositionally biased region" description="Basic and acidic residues" evidence="1">
    <location>
        <begin position="24"/>
        <end position="36"/>
    </location>
</feature>
<keyword evidence="3" id="KW-1185">Reference proteome</keyword>